<dbReference type="Proteomes" id="UP000235145">
    <property type="component" value="Unassembled WGS sequence"/>
</dbReference>
<keyword evidence="2" id="KW-1185">Reference proteome</keyword>
<evidence type="ECO:0000313" key="1">
    <source>
        <dbReference type="EMBL" id="KAJ0212305.1"/>
    </source>
</evidence>
<dbReference type="EMBL" id="NBSK02000004">
    <property type="protein sequence ID" value="KAJ0212305.1"/>
    <property type="molecule type" value="Genomic_DNA"/>
</dbReference>
<comment type="caution">
    <text evidence="1">The sequence shown here is derived from an EMBL/GenBank/DDBJ whole genome shotgun (WGS) entry which is preliminary data.</text>
</comment>
<sequence>MRINLYRCKNVKGKKEFQRKYLDLGYFLFPEQMKRSFGQLKTYIRKKNCFPTKFVKACAYKFLRDTIIQHLHTKFGLTILLMKVFKAKIRAHKIVIGDYEKQYLLLRGYVFELKTKNPSTRVKNKVYFEPNPTL</sequence>
<gene>
    <name evidence="1" type="ORF">LSAT_V11C400190070</name>
</gene>
<proteinExistence type="predicted"/>
<name>A0A9R1XF53_LACSA</name>
<reference evidence="1 2" key="1">
    <citation type="journal article" date="2017" name="Nat. Commun.">
        <title>Genome assembly with in vitro proximity ligation data and whole-genome triplication in lettuce.</title>
        <authorList>
            <person name="Reyes-Chin-Wo S."/>
            <person name="Wang Z."/>
            <person name="Yang X."/>
            <person name="Kozik A."/>
            <person name="Arikit S."/>
            <person name="Song C."/>
            <person name="Xia L."/>
            <person name="Froenicke L."/>
            <person name="Lavelle D.O."/>
            <person name="Truco M.J."/>
            <person name="Xia R."/>
            <person name="Zhu S."/>
            <person name="Xu C."/>
            <person name="Xu H."/>
            <person name="Xu X."/>
            <person name="Cox K."/>
            <person name="Korf I."/>
            <person name="Meyers B.C."/>
            <person name="Michelmore R.W."/>
        </authorList>
    </citation>
    <scope>NUCLEOTIDE SEQUENCE [LARGE SCALE GENOMIC DNA]</scope>
    <source>
        <strain evidence="2">cv. Salinas</strain>
        <tissue evidence="1">Seedlings</tissue>
    </source>
</reference>
<protein>
    <submittedName>
        <fullName evidence="1">Uncharacterized protein</fullName>
    </submittedName>
</protein>
<evidence type="ECO:0000313" key="2">
    <source>
        <dbReference type="Proteomes" id="UP000235145"/>
    </source>
</evidence>
<organism evidence="1 2">
    <name type="scientific">Lactuca sativa</name>
    <name type="common">Garden lettuce</name>
    <dbReference type="NCBI Taxonomy" id="4236"/>
    <lineage>
        <taxon>Eukaryota</taxon>
        <taxon>Viridiplantae</taxon>
        <taxon>Streptophyta</taxon>
        <taxon>Embryophyta</taxon>
        <taxon>Tracheophyta</taxon>
        <taxon>Spermatophyta</taxon>
        <taxon>Magnoliopsida</taxon>
        <taxon>eudicotyledons</taxon>
        <taxon>Gunneridae</taxon>
        <taxon>Pentapetalae</taxon>
        <taxon>asterids</taxon>
        <taxon>campanulids</taxon>
        <taxon>Asterales</taxon>
        <taxon>Asteraceae</taxon>
        <taxon>Cichorioideae</taxon>
        <taxon>Cichorieae</taxon>
        <taxon>Lactucinae</taxon>
        <taxon>Lactuca</taxon>
    </lineage>
</organism>
<accession>A0A9R1XF53</accession>
<dbReference type="AlphaFoldDB" id="A0A9R1XF53"/>